<keyword evidence="4" id="KW-1185">Reference proteome</keyword>
<gene>
    <name evidence="3" type="ORF">RND71_001870</name>
</gene>
<evidence type="ECO:0000313" key="4">
    <source>
        <dbReference type="Proteomes" id="UP001291623"/>
    </source>
</evidence>
<dbReference type="AlphaFoldDB" id="A0AAE1SYS4"/>
<protein>
    <recommendedName>
        <fullName evidence="2">ACT domain-containing protein</fullName>
    </recommendedName>
</protein>
<dbReference type="InterPro" id="IPR002912">
    <property type="entry name" value="ACT_dom"/>
</dbReference>
<evidence type="ECO:0000259" key="2">
    <source>
        <dbReference type="PROSITE" id="PS51671"/>
    </source>
</evidence>
<organism evidence="3 4">
    <name type="scientific">Anisodus tanguticus</name>
    <dbReference type="NCBI Taxonomy" id="243964"/>
    <lineage>
        <taxon>Eukaryota</taxon>
        <taxon>Viridiplantae</taxon>
        <taxon>Streptophyta</taxon>
        <taxon>Embryophyta</taxon>
        <taxon>Tracheophyta</taxon>
        <taxon>Spermatophyta</taxon>
        <taxon>Magnoliopsida</taxon>
        <taxon>eudicotyledons</taxon>
        <taxon>Gunneridae</taxon>
        <taxon>Pentapetalae</taxon>
        <taxon>asterids</taxon>
        <taxon>lamiids</taxon>
        <taxon>Solanales</taxon>
        <taxon>Solanaceae</taxon>
        <taxon>Solanoideae</taxon>
        <taxon>Hyoscyameae</taxon>
        <taxon>Anisodus</taxon>
    </lineage>
</organism>
<evidence type="ECO:0000313" key="3">
    <source>
        <dbReference type="EMBL" id="KAK4380008.1"/>
    </source>
</evidence>
<sequence length="172" mass="19342">MKFGDCERILQDSTLGLFYFNYVSKALKSRPCENISKHSTTLIDFATREKIVAESTSSIKRLEGEVLRLENLKKSLLGELVVYKPALSQCRNRVSYVNVTVSKGLAFFGIQFQLSHGLMTKIFSVLDKHEAEVLAANISVSEHQLATLTITVTIGNNESNTIENIRRELLLF</sequence>
<evidence type="ECO:0000256" key="1">
    <source>
        <dbReference type="SAM" id="Coils"/>
    </source>
</evidence>
<dbReference type="Proteomes" id="UP001291623">
    <property type="component" value="Unassembled WGS sequence"/>
</dbReference>
<comment type="caution">
    <text evidence="3">The sequence shown here is derived from an EMBL/GenBank/DDBJ whole genome shotgun (WGS) entry which is preliminary data.</text>
</comment>
<reference evidence="3" key="1">
    <citation type="submission" date="2023-12" db="EMBL/GenBank/DDBJ databases">
        <title>Genome assembly of Anisodus tanguticus.</title>
        <authorList>
            <person name="Wang Y.-J."/>
        </authorList>
    </citation>
    <scope>NUCLEOTIDE SEQUENCE</scope>
    <source>
        <strain evidence="3">KB-2021</strain>
        <tissue evidence="3">Leaf</tissue>
    </source>
</reference>
<feature type="coiled-coil region" evidence="1">
    <location>
        <begin position="52"/>
        <end position="79"/>
    </location>
</feature>
<feature type="domain" description="ACT" evidence="2">
    <location>
        <begin position="107"/>
        <end position="172"/>
    </location>
</feature>
<keyword evidence="1" id="KW-0175">Coiled coil</keyword>
<dbReference type="PROSITE" id="PS51671">
    <property type="entry name" value="ACT"/>
    <property type="match status" value="1"/>
</dbReference>
<accession>A0AAE1SYS4</accession>
<proteinExistence type="predicted"/>
<name>A0AAE1SYS4_9SOLA</name>
<dbReference type="EMBL" id="JAVYJV010000001">
    <property type="protein sequence ID" value="KAK4380008.1"/>
    <property type="molecule type" value="Genomic_DNA"/>
</dbReference>